<name>A0A085JQ52_9GAMM</name>
<dbReference type="Pfam" id="PF03417">
    <property type="entry name" value="AAT"/>
    <property type="match status" value="1"/>
</dbReference>
<evidence type="ECO:0000313" key="3">
    <source>
        <dbReference type="Proteomes" id="UP000028602"/>
    </source>
</evidence>
<comment type="caution">
    <text evidence="2">The sequence shown here is derived from an EMBL/GenBank/DDBJ whole genome shotgun (WGS) entry which is preliminary data.</text>
</comment>
<dbReference type="AlphaFoldDB" id="A0A085JQ52"/>
<gene>
    <name evidence="2" type="ORF">GTPT_0175</name>
</gene>
<dbReference type="PANTHER" id="PTHR34180">
    <property type="entry name" value="PEPTIDASE C45"/>
    <property type="match status" value="1"/>
</dbReference>
<dbReference type="InterPro" id="IPR047801">
    <property type="entry name" value="Peptidase_C45"/>
</dbReference>
<reference evidence="2 3" key="1">
    <citation type="submission" date="2014-05" db="EMBL/GenBank/DDBJ databases">
        <title>ATOL: Assembling a taxonomically balanced genome-scale reconstruction of the evolutionary history of the Enterobacteriaceae.</title>
        <authorList>
            <person name="Plunkett G.III."/>
            <person name="Neeno-Eckwall E.C."/>
            <person name="Glasner J.D."/>
            <person name="Perna N.T."/>
        </authorList>
    </citation>
    <scope>NUCLEOTIDE SEQUENCE [LARGE SCALE GENOMIC DNA]</scope>
    <source>
        <strain evidence="2 3">ATCC 33301</strain>
    </source>
</reference>
<organism evidence="2 3">
    <name type="scientific">Tatumella ptyseos ATCC 33301</name>
    <dbReference type="NCBI Taxonomy" id="1005995"/>
    <lineage>
        <taxon>Bacteria</taxon>
        <taxon>Pseudomonadati</taxon>
        <taxon>Pseudomonadota</taxon>
        <taxon>Gammaproteobacteria</taxon>
        <taxon>Enterobacterales</taxon>
        <taxon>Erwiniaceae</taxon>
        <taxon>Tatumella</taxon>
    </lineage>
</organism>
<dbReference type="InterPro" id="IPR005079">
    <property type="entry name" value="Peptidase_C45_hydrolase"/>
</dbReference>
<keyword evidence="3" id="KW-1185">Reference proteome</keyword>
<dbReference type="eggNOG" id="COG4927">
    <property type="taxonomic scope" value="Bacteria"/>
</dbReference>
<dbReference type="Gene3D" id="3.60.60.10">
    <property type="entry name" value="Penicillin V Acylase, Chain A"/>
    <property type="match status" value="1"/>
</dbReference>
<dbReference type="NCBIfam" id="NF040521">
    <property type="entry name" value="C45_proenzyme"/>
    <property type="match status" value="1"/>
</dbReference>
<dbReference type="OrthoDB" id="6793339at2"/>
<evidence type="ECO:0000259" key="1">
    <source>
        <dbReference type="Pfam" id="PF03417"/>
    </source>
</evidence>
<evidence type="ECO:0000313" key="2">
    <source>
        <dbReference type="EMBL" id="KFD22598.1"/>
    </source>
</evidence>
<dbReference type="RefSeq" id="WP_029989740.1">
    <property type="nucleotide sequence ID" value="NZ_ATMJ01000010.1"/>
</dbReference>
<accession>A0A085JQ52</accession>
<sequence length="345" mass="37320">MKKLTFRGDTFTIGKQLGQAGHTAWHQELTLTPLWQTVTALKDSAQAQVMAAAVKQHYPDIWLEIEGLACGLEADTDEVFAWNCRGDLVRSTSDGCTTLAGRNEHDDIVIAHNEDGFPQLRDACFLAEVIPDQGVSYLSFAYPGSLCGHTFSVNQYGIVNTVNNIRAIERPEGLPRQVLARAALNAVSLDQAVAVLTSPDRAGAFHHMLASAGDSRIFSIEATGTGCSILPLKVSTGHANHLVHPQQQATEQVITDSSAARQQVIEALLATDETLSAKRSLMILSDQSQEALPVYRLAADDPDQENTLATALFELSDEGVSWSVYGKDRQQPVLEGNILRGSATI</sequence>
<dbReference type="PANTHER" id="PTHR34180:SF1">
    <property type="entry name" value="BETA-ALANYL-DOPAMINE_CARCININE HYDROLASE"/>
    <property type="match status" value="1"/>
</dbReference>
<protein>
    <recommendedName>
        <fullName evidence="1">Peptidase C45 hydrolase domain-containing protein</fullName>
    </recommendedName>
</protein>
<feature type="domain" description="Peptidase C45 hydrolase" evidence="1">
    <location>
        <begin position="104"/>
        <end position="322"/>
    </location>
</feature>
<proteinExistence type="predicted"/>
<dbReference type="InterPro" id="IPR047794">
    <property type="entry name" value="C45_proenzyme-like"/>
</dbReference>
<dbReference type="EMBL" id="JMPR01000004">
    <property type="protein sequence ID" value="KFD22598.1"/>
    <property type="molecule type" value="Genomic_DNA"/>
</dbReference>
<dbReference type="Proteomes" id="UP000028602">
    <property type="component" value="Unassembled WGS sequence"/>
</dbReference>